<feature type="chain" id="PRO_5011543765" description="Sel1 repeat-containing protein" evidence="1">
    <location>
        <begin position="26"/>
        <end position="190"/>
    </location>
</feature>
<dbReference type="STRING" id="1114924.SAMN05216258_102340"/>
<protein>
    <recommendedName>
        <fullName evidence="4">Sel1 repeat-containing protein</fullName>
    </recommendedName>
</protein>
<dbReference type="AlphaFoldDB" id="A0A1I3D1Z9"/>
<evidence type="ECO:0000313" key="2">
    <source>
        <dbReference type="EMBL" id="SFH80727.1"/>
    </source>
</evidence>
<reference evidence="2 3" key="1">
    <citation type="submission" date="2016-10" db="EMBL/GenBank/DDBJ databases">
        <authorList>
            <person name="de Groot N.N."/>
        </authorList>
    </citation>
    <scope>NUCLEOTIDE SEQUENCE [LARGE SCALE GENOMIC DNA]</scope>
    <source>
        <strain evidence="2 3">CGMCC 1.11030</strain>
    </source>
</reference>
<keyword evidence="1" id="KW-0732">Signal</keyword>
<dbReference type="RefSeq" id="WP_092858306.1">
    <property type="nucleotide sequence ID" value="NZ_FOQH01000002.1"/>
</dbReference>
<dbReference type="Proteomes" id="UP000199377">
    <property type="component" value="Unassembled WGS sequence"/>
</dbReference>
<sequence>MTRSRPLRLALVAALVLAGPAAARAPTDAAGLAFAADPVADCDRLAAWATDPQREAAPVAGPTLSAEPARAACTAAVAERPDLPRLRFQLARALWRLGDQDIAYALLEQAAQQGSPAAYLVIGSLFEAGEHVRQDDVVALLHYLEAARRGAPEGLKAAAGIWGDPQNPSHDARLAATAQGALDPRVIADW</sequence>
<dbReference type="EMBL" id="FOQH01000002">
    <property type="protein sequence ID" value="SFH80727.1"/>
    <property type="molecule type" value="Genomic_DNA"/>
</dbReference>
<keyword evidence="3" id="KW-1185">Reference proteome</keyword>
<evidence type="ECO:0008006" key="4">
    <source>
        <dbReference type="Google" id="ProtNLM"/>
    </source>
</evidence>
<dbReference type="OrthoDB" id="9797030at2"/>
<dbReference type="SUPFAM" id="SSF81901">
    <property type="entry name" value="HCP-like"/>
    <property type="match status" value="1"/>
</dbReference>
<dbReference type="InterPro" id="IPR011990">
    <property type="entry name" value="TPR-like_helical_dom_sf"/>
</dbReference>
<dbReference type="Gene3D" id="1.25.40.10">
    <property type="entry name" value="Tetratricopeptide repeat domain"/>
    <property type="match status" value="1"/>
</dbReference>
<organism evidence="2 3">
    <name type="scientific">Albimonas pacifica</name>
    <dbReference type="NCBI Taxonomy" id="1114924"/>
    <lineage>
        <taxon>Bacteria</taxon>
        <taxon>Pseudomonadati</taxon>
        <taxon>Pseudomonadota</taxon>
        <taxon>Alphaproteobacteria</taxon>
        <taxon>Rhodobacterales</taxon>
        <taxon>Paracoccaceae</taxon>
        <taxon>Albimonas</taxon>
    </lineage>
</organism>
<name>A0A1I3D1Z9_9RHOB</name>
<feature type="signal peptide" evidence="1">
    <location>
        <begin position="1"/>
        <end position="25"/>
    </location>
</feature>
<evidence type="ECO:0000256" key="1">
    <source>
        <dbReference type="SAM" id="SignalP"/>
    </source>
</evidence>
<gene>
    <name evidence="2" type="ORF">SAMN05216258_102340</name>
</gene>
<proteinExistence type="predicted"/>
<evidence type="ECO:0000313" key="3">
    <source>
        <dbReference type="Proteomes" id="UP000199377"/>
    </source>
</evidence>
<accession>A0A1I3D1Z9</accession>